<comment type="subcellular location">
    <subcellularLocation>
        <location evidence="1">Nucleus</location>
    </subcellularLocation>
</comment>
<dbReference type="AlphaFoldDB" id="A0A4Y7QJI1"/>
<dbReference type="GO" id="GO:0036396">
    <property type="term" value="C:RNA N6-methyladenosine methyltransferase complex"/>
    <property type="evidence" value="ECO:0007669"/>
    <property type="project" value="TreeGrafter"/>
</dbReference>
<dbReference type="InterPro" id="IPR007757">
    <property type="entry name" value="MT-A70-like"/>
</dbReference>
<evidence type="ECO:0000256" key="4">
    <source>
        <dbReference type="SAM" id="MobiDB-lite"/>
    </source>
</evidence>
<keyword evidence="6" id="KW-1185">Reference proteome</keyword>
<dbReference type="STRING" id="50990.A0A4Y7QJI1"/>
<sequence length="574" mass="62387">MATTTAQVLSSANETLAAHASLIARVRASQKSHRRQLRQLASPPHEILRLPLIPSPPPSPPLPPSSPLPPNPAQKPVRQDLPPAKRARVARYANYVPEEETIRNDYSQHYVDSGDWPQNWVLGAEPERRFEEYPKQQRLLALKKAAVNEAALPAAYLTISQLSDVNPLKFDVILIDPPFSTSFNWDDLEKLPIPSLAADPSFIFLWVGSGAGEGLERGREVLGRWGYRRCEDVVWVKTNKELNRGPGTDPPTSSLLTRTKQHCLIGIRGTVRRSTDNWFVHCNIDTDTIIWEGDPADPTRKPPEMYTLIENFCLGTRRMEIFGRAHSLRRGWVTVTSEDLKLTPDEYRERDQAAPIDKETWDVKIKEMAQGGRCVVPNTPDIENLRPKSPVGRGSSSTGGGTGGPGGQQHRHQQPMGTGMNMMGPMGNTGPQNFNPMMAQPMNMMNMGMGGIPNVGNMGWQMGNLGGAGGMNMAPQNNFGFGGFDGGQGMMGVGVGPMGMNMAPQGGFGYGFEPGQAGVGVGFGPQGGGGMWMGDFAGAQPGQYMGPGMWDGSGDGMFSMNNLDTSQWGGGYQQ</sequence>
<feature type="compositionally biased region" description="Basic residues" evidence="4">
    <location>
        <begin position="28"/>
        <end position="37"/>
    </location>
</feature>
<evidence type="ECO:0000256" key="1">
    <source>
        <dbReference type="ARBA" id="ARBA00004123"/>
    </source>
</evidence>
<dbReference type="Proteomes" id="UP000294933">
    <property type="component" value="Unassembled WGS sequence"/>
</dbReference>
<feature type="compositionally biased region" description="Pro residues" evidence="4">
    <location>
        <begin position="53"/>
        <end position="73"/>
    </location>
</feature>
<dbReference type="PROSITE" id="PS51143">
    <property type="entry name" value="MT_A70"/>
    <property type="match status" value="1"/>
</dbReference>
<dbReference type="InterPro" id="IPR002052">
    <property type="entry name" value="DNA_methylase_N6_adenine_CS"/>
</dbReference>
<comment type="similarity">
    <text evidence="3">Belongs to the MT-A70-like family.</text>
</comment>
<evidence type="ECO:0000256" key="2">
    <source>
        <dbReference type="ARBA" id="ARBA00023242"/>
    </source>
</evidence>
<proteinExistence type="inferred from homology"/>
<gene>
    <name evidence="5" type="ORF">BD410DRAFT_783115</name>
</gene>
<dbReference type="PANTHER" id="PTHR13107">
    <property type="entry name" value="N6-ADENOSINE-METHYLTRANSFERASE NON-CATALYTIC SUBUNIT"/>
    <property type="match status" value="1"/>
</dbReference>
<dbReference type="GO" id="GO:0003729">
    <property type="term" value="F:mRNA binding"/>
    <property type="evidence" value="ECO:0007669"/>
    <property type="project" value="TreeGrafter"/>
</dbReference>
<keyword evidence="2" id="KW-0539">Nucleus</keyword>
<organism evidence="5 6">
    <name type="scientific">Rickenella mellea</name>
    <dbReference type="NCBI Taxonomy" id="50990"/>
    <lineage>
        <taxon>Eukaryota</taxon>
        <taxon>Fungi</taxon>
        <taxon>Dikarya</taxon>
        <taxon>Basidiomycota</taxon>
        <taxon>Agaricomycotina</taxon>
        <taxon>Agaricomycetes</taxon>
        <taxon>Hymenochaetales</taxon>
        <taxon>Rickenellaceae</taxon>
        <taxon>Rickenella</taxon>
    </lineage>
</organism>
<feature type="compositionally biased region" description="Gly residues" evidence="4">
    <location>
        <begin position="397"/>
        <end position="407"/>
    </location>
</feature>
<evidence type="ECO:0000256" key="3">
    <source>
        <dbReference type="PROSITE-ProRule" id="PRU00489"/>
    </source>
</evidence>
<evidence type="ECO:0000313" key="6">
    <source>
        <dbReference type="Proteomes" id="UP000294933"/>
    </source>
</evidence>
<protein>
    <submittedName>
        <fullName evidence="5">MT-A70-domain-containing protein</fullName>
    </submittedName>
</protein>
<dbReference type="PROSITE" id="PS51592">
    <property type="entry name" value="SAM_MTA70L_2"/>
    <property type="match status" value="1"/>
</dbReference>
<accession>A0A4Y7QJI1</accession>
<dbReference type="GO" id="GO:0008168">
    <property type="term" value="F:methyltransferase activity"/>
    <property type="evidence" value="ECO:0007669"/>
    <property type="project" value="InterPro"/>
</dbReference>
<evidence type="ECO:0000313" key="5">
    <source>
        <dbReference type="EMBL" id="TDL26989.1"/>
    </source>
</evidence>
<reference evidence="5 6" key="1">
    <citation type="submission" date="2018-06" db="EMBL/GenBank/DDBJ databases">
        <title>A transcriptomic atlas of mushroom development highlights an independent origin of complex multicellularity.</title>
        <authorList>
            <consortium name="DOE Joint Genome Institute"/>
            <person name="Krizsan K."/>
            <person name="Almasi E."/>
            <person name="Merenyi Z."/>
            <person name="Sahu N."/>
            <person name="Viragh M."/>
            <person name="Koszo T."/>
            <person name="Mondo S."/>
            <person name="Kiss B."/>
            <person name="Balint B."/>
            <person name="Kues U."/>
            <person name="Barry K."/>
            <person name="Hegedus J.C."/>
            <person name="Henrissat B."/>
            <person name="Johnson J."/>
            <person name="Lipzen A."/>
            <person name="Ohm R."/>
            <person name="Nagy I."/>
            <person name="Pangilinan J."/>
            <person name="Yan J."/>
            <person name="Xiong Y."/>
            <person name="Grigoriev I.V."/>
            <person name="Hibbett D.S."/>
            <person name="Nagy L.G."/>
        </authorList>
    </citation>
    <scope>NUCLEOTIDE SEQUENCE [LARGE SCALE GENOMIC DNA]</scope>
    <source>
        <strain evidence="5 6">SZMC22713</strain>
    </source>
</reference>
<dbReference type="EMBL" id="ML170160">
    <property type="protein sequence ID" value="TDL26989.1"/>
    <property type="molecule type" value="Genomic_DNA"/>
</dbReference>
<dbReference type="PANTHER" id="PTHR13107:SF0">
    <property type="entry name" value="N6-ADENOSINE-METHYLTRANSFERASE NON-CATALYTIC SUBUNIT"/>
    <property type="match status" value="1"/>
</dbReference>
<dbReference type="PROSITE" id="PS00092">
    <property type="entry name" value="N6_MTASE"/>
    <property type="match status" value="1"/>
</dbReference>
<dbReference type="InterPro" id="IPR029063">
    <property type="entry name" value="SAM-dependent_MTases_sf"/>
</dbReference>
<feature type="region of interest" description="Disordered" evidence="4">
    <location>
        <begin position="372"/>
        <end position="419"/>
    </location>
</feature>
<dbReference type="Pfam" id="PF05063">
    <property type="entry name" value="MT-A70"/>
    <property type="match status" value="1"/>
</dbReference>
<dbReference type="GO" id="GO:0005634">
    <property type="term" value="C:nucleus"/>
    <property type="evidence" value="ECO:0007669"/>
    <property type="project" value="UniProtKB-SubCell"/>
</dbReference>
<feature type="region of interest" description="Disordered" evidence="4">
    <location>
        <begin position="27"/>
        <end position="84"/>
    </location>
</feature>
<dbReference type="OrthoDB" id="14833at2759"/>
<dbReference type="SUPFAM" id="SSF53335">
    <property type="entry name" value="S-adenosyl-L-methionine-dependent methyltransferases"/>
    <property type="match status" value="1"/>
</dbReference>
<dbReference type="GO" id="GO:0032259">
    <property type="term" value="P:methylation"/>
    <property type="evidence" value="ECO:0007669"/>
    <property type="project" value="InterPro"/>
</dbReference>
<name>A0A4Y7QJI1_9AGAM</name>
<dbReference type="VEuPathDB" id="FungiDB:BD410DRAFT_783115"/>
<dbReference type="InterPro" id="IPR045123">
    <property type="entry name" value="METTL14-like"/>
</dbReference>